<feature type="transmembrane region" description="Helical" evidence="1">
    <location>
        <begin position="41"/>
        <end position="61"/>
    </location>
</feature>
<feature type="transmembrane region" description="Helical" evidence="1">
    <location>
        <begin position="309"/>
        <end position="330"/>
    </location>
</feature>
<dbReference type="RefSeq" id="WP_208831024.1">
    <property type="nucleotide sequence ID" value="NZ_CP072110.1"/>
</dbReference>
<keyword evidence="3" id="KW-0808">Transferase</keyword>
<dbReference type="PANTHER" id="PTHR23028">
    <property type="entry name" value="ACETYLTRANSFERASE"/>
    <property type="match status" value="1"/>
</dbReference>
<reference evidence="3" key="1">
    <citation type="submission" date="2021-03" db="EMBL/GenBank/DDBJ databases">
        <title>Description of Psychrosphaera ytuae sp. nov. isolated from deep sea sediment of South China Sea.</title>
        <authorList>
            <person name="Zhang J."/>
            <person name="Xu X.-D."/>
        </authorList>
    </citation>
    <scope>NUCLEOTIDE SEQUENCE</scope>
    <source>
        <strain evidence="3">MTZ26</strain>
    </source>
</reference>
<dbReference type="KEGG" id="psym:J1N51_10225"/>
<name>A0A975HJE2_9GAMM</name>
<protein>
    <submittedName>
        <fullName evidence="3">Acyltransferase</fullName>
    </submittedName>
</protein>
<gene>
    <name evidence="3" type="ORF">J1N51_10225</name>
</gene>
<sequence>MNKSLSLYLDIFRFMAATVVFLSHIASQKISGGMFWQFKDYSQTAVMIFFVMSGFVIAFVTEQKEKTLKEYSIARVSRLYSIILPALAITFIFDFIGYHYNPSFYEGGPWPYDSDNLIRNYFLTAFLVQNVWDFGFNPGINQPFWSLTYEWFYYLIFACSFYLKSNYKYLVILLLAAIAGPTIIALMPIWVLGFLLFKSMNRNKNTGPIYSILSIASLVAIVWVGPMVRDVQFVIPWIERTSIIGDYFDAVLFCIHIYFSPALLKFFDSFLEKYAQAIRFLGALTFSLYLFHRPVIQTIAALYSDHNNLIYKLSLIIAPLIIVLTIGMWSEKQKYYIRTKLSHIFGK</sequence>
<keyword evidence="3" id="KW-0012">Acyltransferase</keyword>
<keyword evidence="1" id="KW-1133">Transmembrane helix</keyword>
<proteinExistence type="predicted"/>
<feature type="transmembrane region" description="Helical" evidence="1">
    <location>
        <begin position="144"/>
        <end position="163"/>
    </location>
</feature>
<feature type="transmembrane region" description="Helical" evidence="1">
    <location>
        <begin position="82"/>
        <end position="100"/>
    </location>
</feature>
<evidence type="ECO:0000313" key="4">
    <source>
        <dbReference type="Proteomes" id="UP000682739"/>
    </source>
</evidence>
<dbReference type="EMBL" id="CP072110">
    <property type="protein sequence ID" value="QTH63119.1"/>
    <property type="molecule type" value="Genomic_DNA"/>
</dbReference>
<evidence type="ECO:0000256" key="1">
    <source>
        <dbReference type="SAM" id="Phobius"/>
    </source>
</evidence>
<feature type="transmembrane region" description="Helical" evidence="1">
    <location>
        <begin position="169"/>
        <end position="197"/>
    </location>
</feature>
<evidence type="ECO:0000313" key="3">
    <source>
        <dbReference type="EMBL" id="QTH63119.1"/>
    </source>
</evidence>
<feature type="transmembrane region" description="Helical" evidence="1">
    <location>
        <begin position="7"/>
        <end position="26"/>
    </location>
</feature>
<feature type="domain" description="Acyltransferase 3" evidence="2">
    <location>
        <begin position="8"/>
        <end position="325"/>
    </location>
</feature>
<accession>A0A975HJE2</accession>
<dbReference type="InterPro" id="IPR002656">
    <property type="entry name" value="Acyl_transf_3_dom"/>
</dbReference>
<keyword evidence="4" id="KW-1185">Reference proteome</keyword>
<dbReference type="Pfam" id="PF01757">
    <property type="entry name" value="Acyl_transf_3"/>
    <property type="match status" value="1"/>
</dbReference>
<dbReference type="GO" id="GO:0016747">
    <property type="term" value="F:acyltransferase activity, transferring groups other than amino-acyl groups"/>
    <property type="evidence" value="ECO:0007669"/>
    <property type="project" value="InterPro"/>
</dbReference>
<dbReference type="AlphaFoldDB" id="A0A975HJE2"/>
<organism evidence="3 4">
    <name type="scientific">Psychrosphaera ytuae</name>
    <dbReference type="NCBI Taxonomy" id="2820710"/>
    <lineage>
        <taxon>Bacteria</taxon>
        <taxon>Pseudomonadati</taxon>
        <taxon>Pseudomonadota</taxon>
        <taxon>Gammaproteobacteria</taxon>
        <taxon>Alteromonadales</taxon>
        <taxon>Pseudoalteromonadaceae</taxon>
        <taxon>Psychrosphaera</taxon>
    </lineage>
</organism>
<evidence type="ECO:0000259" key="2">
    <source>
        <dbReference type="Pfam" id="PF01757"/>
    </source>
</evidence>
<dbReference type="InterPro" id="IPR050879">
    <property type="entry name" value="Acyltransferase_3"/>
</dbReference>
<keyword evidence="1" id="KW-0812">Transmembrane</keyword>
<keyword evidence="1" id="KW-0472">Membrane</keyword>
<dbReference type="Proteomes" id="UP000682739">
    <property type="component" value="Chromosome"/>
</dbReference>
<feature type="transmembrane region" description="Helical" evidence="1">
    <location>
        <begin position="209"/>
        <end position="227"/>
    </location>
</feature>
<feature type="transmembrane region" description="Helical" evidence="1">
    <location>
        <begin position="279"/>
        <end position="303"/>
    </location>
</feature>
<feature type="transmembrane region" description="Helical" evidence="1">
    <location>
        <begin position="247"/>
        <end position="267"/>
    </location>
</feature>